<evidence type="ECO:0000256" key="1">
    <source>
        <dbReference type="SAM" id="MobiDB-lite"/>
    </source>
</evidence>
<reference evidence="2 3" key="1">
    <citation type="journal article" date="2019" name="Sci. Rep.">
        <title>Orb-weaving spider Araneus ventricosus genome elucidates the spidroin gene catalogue.</title>
        <authorList>
            <person name="Kono N."/>
            <person name="Nakamura H."/>
            <person name="Ohtoshi R."/>
            <person name="Moran D.A.P."/>
            <person name="Shinohara A."/>
            <person name="Yoshida Y."/>
            <person name="Fujiwara M."/>
            <person name="Mori M."/>
            <person name="Tomita M."/>
            <person name="Arakawa K."/>
        </authorList>
    </citation>
    <scope>NUCLEOTIDE SEQUENCE [LARGE SCALE GENOMIC DNA]</scope>
</reference>
<evidence type="ECO:0000313" key="2">
    <source>
        <dbReference type="EMBL" id="GBN50694.1"/>
    </source>
</evidence>
<proteinExistence type="predicted"/>
<feature type="region of interest" description="Disordered" evidence="1">
    <location>
        <begin position="106"/>
        <end position="146"/>
    </location>
</feature>
<keyword evidence="3" id="KW-1185">Reference proteome</keyword>
<sequence>MQAPGPALKKLKKLNKIPINWNMITVKEFYHVKKCSICQAFGYTAKNCKDIRQFCESCGKSHATHTYRNTQSWYINYTENNRLKGTQFNIHYKATDPNCRSYQRGIKSTRQQETIEQQQSTANQNTSQDTTKQMDNSQNPPLLNFH</sequence>
<feature type="compositionally biased region" description="Polar residues" evidence="1">
    <location>
        <begin position="106"/>
        <end position="116"/>
    </location>
</feature>
<gene>
    <name evidence="2" type="ORF">AVEN_80046_1</name>
</gene>
<feature type="compositionally biased region" description="Polar residues" evidence="1">
    <location>
        <begin position="133"/>
        <end position="146"/>
    </location>
</feature>
<name>A0A4Y2PH80_ARAVE</name>
<dbReference type="AlphaFoldDB" id="A0A4Y2PH80"/>
<feature type="compositionally biased region" description="Low complexity" evidence="1">
    <location>
        <begin position="117"/>
        <end position="131"/>
    </location>
</feature>
<dbReference type="EMBL" id="BGPR01011318">
    <property type="protein sequence ID" value="GBN50694.1"/>
    <property type="molecule type" value="Genomic_DNA"/>
</dbReference>
<comment type="caution">
    <text evidence="2">The sequence shown here is derived from an EMBL/GenBank/DDBJ whole genome shotgun (WGS) entry which is preliminary data.</text>
</comment>
<organism evidence="2 3">
    <name type="scientific">Araneus ventricosus</name>
    <name type="common">Orbweaver spider</name>
    <name type="synonym">Epeira ventricosa</name>
    <dbReference type="NCBI Taxonomy" id="182803"/>
    <lineage>
        <taxon>Eukaryota</taxon>
        <taxon>Metazoa</taxon>
        <taxon>Ecdysozoa</taxon>
        <taxon>Arthropoda</taxon>
        <taxon>Chelicerata</taxon>
        <taxon>Arachnida</taxon>
        <taxon>Araneae</taxon>
        <taxon>Araneomorphae</taxon>
        <taxon>Entelegynae</taxon>
        <taxon>Araneoidea</taxon>
        <taxon>Araneidae</taxon>
        <taxon>Araneus</taxon>
    </lineage>
</organism>
<evidence type="ECO:0000313" key="3">
    <source>
        <dbReference type="Proteomes" id="UP000499080"/>
    </source>
</evidence>
<accession>A0A4Y2PH80</accession>
<protein>
    <submittedName>
        <fullName evidence="2">Uncharacterized protein</fullName>
    </submittedName>
</protein>
<dbReference type="Proteomes" id="UP000499080">
    <property type="component" value="Unassembled WGS sequence"/>
</dbReference>
<dbReference type="OrthoDB" id="6626910at2759"/>